<dbReference type="Proteomes" id="UP000176944">
    <property type="component" value="Chromosome"/>
</dbReference>
<name>A0A1D9G8Q5_MOOP1</name>
<dbReference type="Pfam" id="PF08814">
    <property type="entry name" value="XisH"/>
    <property type="match status" value="1"/>
</dbReference>
<protein>
    <submittedName>
        <fullName evidence="1">Element excision factor XisH family protein</fullName>
    </submittedName>
</protein>
<reference evidence="2" key="1">
    <citation type="submission" date="2016-10" db="EMBL/GenBank/DDBJ databases">
        <title>Comparative genomics uncovers the prolific and rare metabolic potential of the cyanobacterial genus Moorea.</title>
        <authorList>
            <person name="Leao T."/>
            <person name="Castelao G."/>
            <person name="Korobeynikov A."/>
            <person name="Monroe E.A."/>
            <person name="Podell S."/>
            <person name="Glukhov E."/>
            <person name="Allen E."/>
            <person name="Gerwick W.H."/>
            <person name="Gerwick L."/>
        </authorList>
    </citation>
    <scope>NUCLEOTIDE SEQUENCE [LARGE SCALE GENOMIC DNA]</scope>
    <source>
        <strain evidence="2">JHB</strain>
    </source>
</reference>
<evidence type="ECO:0000313" key="2">
    <source>
        <dbReference type="Proteomes" id="UP000176944"/>
    </source>
</evidence>
<dbReference type="GO" id="GO:0003676">
    <property type="term" value="F:nucleic acid binding"/>
    <property type="evidence" value="ECO:0007669"/>
    <property type="project" value="InterPro"/>
</dbReference>
<dbReference type="InterPro" id="IPR011335">
    <property type="entry name" value="Restrct_endonuc-II-like"/>
</dbReference>
<dbReference type="CDD" id="cd22366">
    <property type="entry name" value="XisH-like"/>
    <property type="match status" value="1"/>
</dbReference>
<dbReference type="EMBL" id="CP017708">
    <property type="protein sequence ID" value="AOY84046.1"/>
    <property type="molecule type" value="Genomic_DNA"/>
</dbReference>
<dbReference type="AlphaFoldDB" id="A0A1D9G8Q5"/>
<accession>A0A1D9G8Q5</accession>
<evidence type="ECO:0000313" key="1">
    <source>
        <dbReference type="EMBL" id="AOY84046.1"/>
    </source>
</evidence>
<dbReference type="InterPro" id="IPR011856">
    <property type="entry name" value="tRNA_endonuc-like_dom_sf"/>
</dbReference>
<dbReference type="SUPFAM" id="SSF52980">
    <property type="entry name" value="Restriction endonuclease-like"/>
    <property type="match status" value="1"/>
</dbReference>
<gene>
    <name evidence="1" type="ORF">BJP36_33100</name>
</gene>
<sequence length="138" mass="15916">MSAKDQFHDLVKDALINDGWSITHDPYRIDLGFTDLYIDLGAERLIAAERNNEKIAIEVKSFLSTSRISEFHGAIGQFINYRLALEDEEPDRTLHLAVPNTIYSVFFTYPFIQKSIKVNQVPILVYDVSQPRITQWIN</sequence>
<proteinExistence type="predicted"/>
<dbReference type="Gene3D" id="3.40.1350.10">
    <property type="match status" value="1"/>
</dbReference>
<organism evidence="1 2">
    <name type="scientific">Moorena producens (strain JHB)</name>
    <dbReference type="NCBI Taxonomy" id="1454205"/>
    <lineage>
        <taxon>Bacteria</taxon>
        <taxon>Bacillati</taxon>
        <taxon>Cyanobacteriota</taxon>
        <taxon>Cyanophyceae</taxon>
        <taxon>Coleofasciculales</taxon>
        <taxon>Coleofasciculaceae</taxon>
        <taxon>Moorena</taxon>
    </lineage>
</organism>
<dbReference type="InterPro" id="IPR014919">
    <property type="entry name" value="XisH"/>
</dbReference>